<gene>
    <name evidence="1" type="ORF">SI7747_09012739</name>
</gene>
<dbReference type="EMBL" id="CACRZD030000009">
    <property type="protein sequence ID" value="CAA6666350.1"/>
    <property type="molecule type" value="Genomic_DNA"/>
</dbReference>
<dbReference type="AlphaFoldDB" id="A0A7I8J8G7"/>
<keyword evidence="2" id="KW-1185">Reference proteome</keyword>
<protein>
    <submittedName>
        <fullName evidence="1">Uncharacterized protein</fullName>
    </submittedName>
</protein>
<name>A0A7I8J8G7_SPIIN</name>
<reference evidence="1 2" key="1">
    <citation type="submission" date="2019-12" db="EMBL/GenBank/DDBJ databases">
        <authorList>
            <person name="Scholz U."/>
            <person name="Mascher M."/>
            <person name="Fiebig A."/>
        </authorList>
    </citation>
    <scope>NUCLEOTIDE SEQUENCE</scope>
</reference>
<evidence type="ECO:0000313" key="1">
    <source>
        <dbReference type="EMBL" id="CAA2627060.1"/>
    </source>
</evidence>
<sequence>MGIPALMPSSVEFHPQWVIKPPIEGCDRMSTCGAQPLMIRLLPVVLSSNPPVSHSSICAVTFAALITQMNG</sequence>
<dbReference type="EMBL" id="LR743596">
    <property type="protein sequence ID" value="CAA2627060.1"/>
    <property type="molecule type" value="Genomic_DNA"/>
</dbReference>
<evidence type="ECO:0000313" key="2">
    <source>
        <dbReference type="Proteomes" id="UP001189122"/>
    </source>
</evidence>
<organism evidence="1">
    <name type="scientific">Spirodela intermedia</name>
    <name type="common">Intermediate duckweed</name>
    <dbReference type="NCBI Taxonomy" id="51605"/>
    <lineage>
        <taxon>Eukaryota</taxon>
        <taxon>Viridiplantae</taxon>
        <taxon>Streptophyta</taxon>
        <taxon>Embryophyta</taxon>
        <taxon>Tracheophyta</taxon>
        <taxon>Spermatophyta</taxon>
        <taxon>Magnoliopsida</taxon>
        <taxon>Liliopsida</taxon>
        <taxon>Araceae</taxon>
        <taxon>Lemnoideae</taxon>
        <taxon>Spirodela</taxon>
    </lineage>
</organism>
<dbReference type="Proteomes" id="UP001189122">
    <property type="component" value="Unassembled WGS sequence"/>
</dbReference>
<accession>A0A7I8J8G7</accession>
<proteinExistence type="predicted"/>